<dbReference type="EMBL" id="AYRZ02000004">
    <property type="protein sequence ID" value="PHT84875.1"/>
    <property type="molecule type" value="Genomic_DNA"/>
</dbReference>
<evidence type="ECO:0000256" key="2">
    <source>
        <dbReference type="ARBA" id="ARBA00022670"/>
    </source>
</evidence>
<dbReference type="InterPro" id="IPR038765">
    <property type="entry name" value="Papain-like_cys_pep_sf"/>
</dbReference>
<feature type="region of interest" description="Disordered" evidence="4">
    <location>
        <begin position="166"/>
        <end position="190"/>
    </location>
</feature>
<proteinExistence type="inferred from homology"/>
<keyword evidence="3" id="KW-0378">Hydrolase</keyword>
<dbReference type="STRING" id="4072.A0A2G2ZSB6"/>
<dbReference type="GO" id="GO:0006508">
    <property type="term" value="P:proteolysis"/>
    <property type="evidence" value="ECO:0007669"/>
    <property type="project" value="UniProtKB-KW"/>
</dbReference>
<comment type="similarity">
    <text evidence="1">Belongs to the peptidase C48 family.</text>
</comment>
<keyword evidence="7" id="KW-1185">Reference proteome</keyword>
<dbReference type="Proteomes" id="UP000222542">
    <property type="component" value="Unassembled WGS sequence"/>
</dbReference>
<evidence type="ECO:0000313" key="6">
    <source>
        <dbReference type="EMBL" id="PHT84875.1"/>
    </source>
</evidence>
<dbReference type="PANTHER" id="PTHR48302:SF2">
    <property type="entry name" value="DUF1985 DOMAIN-CONTAINING PROTEIN"/>
    <property type="match status" value="1"/>
</dbReference>
<evidence type="ECO:0000256" key="1">
    <source>
        <dbReference type="ARBA" id="ARBA00005234"/>
    </source>
</evidence>
<dbReference type="PANTHER" id="PTHR48302">
    <property type="entry name" value="ULP1 PROTEASE FAMILY, C-TERMINAL CATALYTIC DOMAIN CONTAINING PROTEIN"/>
    <property type="match status" value="1"/>
</dbReference>
<sequence>MVDDERYSRFPWGKVAFEKLMASISRSMNEVQKFYRLSGLPYALQIWWYECCAKVDESLAVRVHNSIPRMLVYRNITPSPQEVNHLDLSNPLMFGSTDDAANVAQAVVIHQQSERTAPTEFGDEFDDFSTPPSIGLLKKMRLNTGQSSYLPAKKQKIVEESEKVAQYPVHESEKGNPNIEVDPPQSVNEHTTDAKSYNVVDAAGQSSKLGANEGATEESLKEAESSYVDKLQEDDRHITDVEVVEAIMKEHVRVIIMLKEARVKYLTTFHQKLNITSRSQARKPESEKALHNTDEDLSKVITLYVPPSRATYPTGINYEDVATIDTYDQQGNIDSQCYISDNDIAAISQVPMCKTNLKYVRKLTSKRNRKGKDEYYLAKHADLKPTLDFVVAQPAKKSWFYYMAQSSNCWNYEHIDMVFYYLRKKAKMDTTSEYKYTIVNCVFINYIHDTYTHYHRSNSEIDLSSHVENIRSMKLASVERSICEIMQGLCILAGIPWHLIDEVYAPVNCKGSFHWVLAVIVLKERCIRVYDSMKDHRDWSLLDAYKEKTDQHAFDVHIVDGIVQQSSGTLDSLFVEAYAEFSSDRHQIPSSEFDSKKHRTRYASLLWDYGVNKACPGYVSDNQDPPNAPSFDLRIQR</sequence>
<protein>
    <recommendedName>
        <fullName evidence="5">Ubiquitin-like protease family profile domain-containing protein</fullName>
    </recommendedName>
</protein>
<evidence type="ECO:0000256" key="4">
    <source>
        <dbReference type="SAM" id="MobiDB-lite"/>
    </source>
</evidence>
<evidence type="ECO:0000256" key="3">
    <source>
        <dbReference type="ARBA" id="ARBA00022801"/>
    </source>
</evidence>
<reference evidence="6 7" key="2">
    <citation type="journal article" date="2017" name="Genome Biol.">
        <title>New reference genome sequences of hot pepper reveal the massive evolution of plant disease-resistance genes by retroduplication.</title>
        <authorList>
            <person name="Kim S."/>
            <person name="Park J."/>
            <person name="Yeom S.I."/>
            <person name="Kim Y.M."/>
            <person name="Seo E."/>
            <person name="Kim K.T."/>
            <person name="Kim M.S."/>
            <person name="Lee J.M."/>
            <person name="Cheong K."/>
            <person name="Shin H.S."/>
            <person name="Kim S.B."/>
            <person name="Han K."/>
            <person name="Lee J."/>
            <person name="Park M."/>
            <person name="Lee H.A."/>
            <person name="Lee H.Y."/>
            <person name="Lee Y."/>
            <person name="Oh S."/>
            <person name="Lee J.H."/>
            <person name="Choi E."/>
            <person name="Choi E."/>
            <person name="Lee S.E."/>
            <person name="Jeon J."/>
            <person name="Kim H."/>
            <person name="Choi G."/>
            <person name="Song H."/>
            <person name="Lee J."/>
            <person name="Lee S.C."/>
            <person name="Kwon J.K."/>
            <person name="Lee H.Y."/>
            <person name="Koo N."/>
            <person name="Hong Y."/>
            <person name="Kim R.W."/>
            <person name="Kang W.H."/>
            <person name="Huh J.H."/>
            <person name="Kang B.C."/>
            <person name="Yang T.J."/>
            <person name="Lee Y.H."/>
            <person name="Bennetzen J.L."/>
            <person name="Choi D."/>
        </authorList>
    </citation>
    <scope>NUCLEOTIDE SEQUENCE [LARGE SCALE GENOMIC DNA]</scope>
    <source>
        <strain evidence="7">cv. CM334</strain>
    </source>
</reference>
<accession>A0A2G2ZSB6</accession>
<dbReference type="InterPro" id="IPR003653">
    <property type="entry name" value="Peptidase_C48_C"/>
</dbReference>
<reference evidence="6 7" key="1">
    <citation type="journal article" date="2014" name="Nat. Genet.">
        <title>Genome sequence of the hot pepper provides insights into the evolution of pungency in Capsicum species.</title>
        <authorList>
            <person name="Kim S."/>
            <person name="Park M."/>
            <person name="Yeom S.I."/>
            <person name="Kim Y.M."/>
            <person name="Lee J.M."/>
            <person name="Lee H.A."/>
            <person name="Seo E."/>
            <person name="Choi J."/>
            <person name="Cheong K."/>
            <person name="Kim K.T."/>
            <person name="Jung K."/>
            <person name="Lee G.W."/>
            <person name="Oh S.K."/>
            <person name="Bae C."/>
            <person name="Kim S.B."/>
            <person name="Lee H.Y."/>
            <person name="Kim S.Y."/>
            <person name="Kim M.S."/>
            <person name="Kang B.C."/>
            <person name="Jo Y.D."/>
            <person name="Yang H.B."/>
            <person name="Jeong H.J."/>
            <person name="Kang W.H."/>
            <person name="Kwon J.K."/>
            <person name="Shin C."/>
            <person name="Lim J.Y."/>
            <person name="Park J.H."/>
            <person name="Huh J.H."/>
            <person name="Kim J.S."/>
            <person name="Kim B.D."/>
            <person name="Cohen O."/>
            <person name="Paran I."/>
            <person name="Suh M.C."/>
            <person name="Lee S.B."/>
            <person name="Kim Y.K."/>
            <person name="Shin Y."/>
            <person name="Noh S.J."/>
            <person name="Park J."/>
            <person name="Seo Y.S."/>
            <person name="Kwon S.Y."/>
            <person name="Kim H.A."/>
            <person name="Park J.M."/>
            <person name="Kim H.J."/>
            <person name="Choi S.B."/>
            <person name="Bosland P.W."/>
            <person name="Reeves G."/>
            <person name="Jo S.H."/>
            <person name="Lee B.W."/>
            <person name="Cho H.T."/>
            <person name="Choi H.S."/>
            <person name="Lee M.S."/>
            <person name="Yu Y."/>
            <person name="Do Choi Y."/>
            <person name="Park B.S."/>
            <person name="van Deynze A."/>
            <person name="Ashrafi H."/>
            <person name="Hill T."/>
            <person name="Kim W.T."/>
            <person name="Pai H.S."/>
            <person name="Ahn H.K."/>
            <person name="Yeam I."/>
            <person name="Giovannoni J.J."/>
            <person name="Rose J.K."/>
            <person name="Sorensen I."/>
            <person name="Lee S.J."/>
            <person name="Kim R.W."/>
            <person name="Choi I.Y."/>
            <person name="Choi B.S."/>
            <person name="Lim J.S."/>
            <person name="Lee Y.H."/>
            <person name="Choi D."/>
        </authorList>
    </citation>
    <scope>NUCLEOTIDE SEQUENCE [LARGE SCALE GENOMIC DNA]</scope>
    <source>
        <strain evidence="7">cv. CM334</strain>
    </source>
</reference>
<comment type="caution">
    <text evidence="6">The sequence shown here is derived from an EMBL/GenBank/DDBJ whole genome shotgun (WGS) entry which is preliminary data.</text>
</comment>
<dbReference type="Gramene" id="PHT84875">
    <property type="protein sequence ID" value="PHT84875"/>
    <property type="gene ID" value="T459_13318"/>
</dbReference>
<evidence type="ECO:0000313" key="7">
    <source>
        <dbReference type="Proteomes" id="UP000222542"/>
    </source>
</evidence>
<dbReference type="GO" id="GO:0008234">
    <property type="term" value="F:cysteine-type peptidase activity"/>
    <property type="evidence" value="ECO:0007669"/>
    <property type="project" value="InterPro"/>
</dbReference>
<feature type="domain" description="Ubiquitin-like protease family profile" evidence="5">
    <location>
        <begin position="367"/>
        <end position="582"/>
    </location>
</feature>
<evidence type="ECO:0000259" key="5">
    <source>
        <dbReference type="PROSITE" id="PS50600"/>
    </source>
</evidence>
<dbReference type="PROSITE" id="PS50600">
    <property type="entry name" value="ULP_PROTEASE"/>
    <property type="match status" value="1"/>
</dbReference>
<dbReference type="Gene3D" id="3.40.395.10">
    <property type="entry name" value="Adenoviral Proteinase, Chain A"/>
    <property type="match status" value="1"/>
</dbReference>
<keyword evidence="2" id="KW-0645">Protease</keyword>
<name>A0A2G2ZSB6_CAPAN</name>
<dbReference type="Pfam" id="PF02902">
    <property type="entry name" value="Peptidase_C48"/>
    <property type="match status" value="1"/>
</dbReference>
<dbReference type="OMA" id="TYECASS"/>
<dbReference type="AlphaFoldDB" id="A0A2G2ZSB6"/>
<organism evidence="6 7">
    <name type="scientific">Capsicum annuum</name>
    <name type="common">Capsicum pepper</name>
    <dbReference type="NCBI Taxonomy" id="4072"/>
    <lineage>
        <taxon>Eukaryota</taxon>
        <taxon>Viridiplantae</taxon>
        <taxon>Streptophyta</taxon>
        <taxon>Embryophyta</taxon>
        <taxon>Tracheophyta</taxon>
        <taxon>Spermatophyta</taxon>
        <taxon>Magnoliopsida</taxon>
        <taxon>eudicotyledons</taxon>
        <taxon>Gunneridae</taxon>
        <taxon>Pentapetalae</taxon>
        <taxon>asterids</taxon>
        <taxon>lamiids</taxon>
        <taxon>Solanales</taxon>
        <taxon>Solanaceae</taxon>
        <taxon>Solanoideae</taxon>
        <taxon>Capsiceae</taxon>
        <taxon>Capsicum</taxon>
    </lineage>
</organism>
<dbReference type="SUPFAM" id="SSF54001">
    <property type="entry name" value="Cysteine proteinases"/>
    <property type="match status" value="1"/>
</dbReference>
<gene>
    <name evidence="6" type="ORF">T459_13318</name>
</gene>